<reference evidence="1" key="1">
    <citation type="journal article" date="2014" name="Front. Microbiol.">
        <title>High frequency of phylogenetically diverse reductive dehalogenase-homologous genes in deep subseafloor sedimentary metagenomes.</title>
        <authorList>
            <person name="Kawai M."/>
            <person name="Futagami T."/>
            <person name="Toyoda A."/>
            <person name="Takaki Y."/>
            <person name="Nishi S."/>
            <person name="Hori S."/>
            <person name="Arai W."/>
            <person name="Tsubouchi T."/>
            <person name="Morono Y."/>
            <person name="Uchiyama I."/>
            <person name="Ito T."/>
            <person name="Fujiyama A."/>
            <person name="Inagaki F."/>
            <person name="Takami H."/>
        </authorList>
    </citation>
    <scope>NUCLEOTIDE SEQUENCE</scope>
    <source>
        <strain evidence="1">Expedition CK06-06</strain>
    </source>
</reference>
<dbReference type="AlphaFoldDB" id="X0UR29"/>
<protein>
    <submittedName>
        <fullName evidence="1">Uncharacterized protein</fullName>
    </submittedName>
</protein>
<name>X0UR29_9ZZZZ</name>
<comment type="caution">
    <text evidence="1">The sequence shown here is derived from an EMBL/GenBank/DDBJ whole genome shotgun (WGS) entry which is preliminary data.</text>
</comment>
<proteinExistence type="predicted"/>
<dbReference type="EMBL" id="BARS01028420">
    <property type="protein sequence ID" value="GAG08294.1"/>
    <property type="molecule type" value="Genomic_DNA"/>
</dbReference>
<accession>X0UR29</accession>
<gene>
    <name evidence="1" type="ORF">S01H1_44552</name>
</gene>
<sequence>METMAACRVLHDYADYALTGTEVEVTATDLAHIKVSAPATE</sequence>
<evidence type="ECO:0000313" key="1">
    <source>
        <dbReference type="EMBL" id="GAG08294.1"/>
    </source>
</evidence>
<organism evidence="1">
    <name type="scientific">marine sediment metagenome</name>
    <dbReference type="NCBI Taxonomy" id="412755"/>
    <lineage>
        <taxon>unclassified sequences</taxon>
        <taxon>metagenomes</taxon>
        <taxon>ecological metagenomes</taxon>
    </lineage>
</organism>